<protein>
    <recommendedName>
        <fullName evidence="3">DUF2188 domain-containing protein</fullName>
    </recommendedName>
</protein>
<dbReference type="AlphaFoldDB" id="A0A1F7GJF3"/>
<proteinExistence type="predicted"/>
<name>A0A1F7GJF3_9BACT</name>
<sequence length="66" mass="7559">MEKGKKNQHVLPYGKEWAVANLVSKKVDLTFHNQQEAIEYARSNATQGTAVFIHNADGRIKERIDY</sequence>
<dbReference type="Pfam" id="PF09954">
    <property type="entry name" value="DUF2188"/>
    <property type="match status" value="1"/>
</dbReference>
<dbReference type="InterPro" id="IPR018691">
    <property type="entry name" value="DUF2188"/>
</dbReference>
<dbReference type="Proteomes" id="UP000176850">
    <property type="component" value="Unassembled WGS sequence"/>
</dbReference>
<dbReference type="EMBL" id="MFZH01000020">
    <property type="protein sequence ID" value="OGK19031.1"/>
    <property type="molecule type" value="Genomic_DNA"/>
</dbReference>
<evidence type="ECO:0000313" key="2">
    <source>
        <dbReference type="Proteomes" id="UP000176850"/>
    </source>
</evidence>
<accession>A0A1F7GJF3</accession>
<evidence type="ECO:0000313" key="1">
    <source>
        <dbReference type="EMBL" id="OGK19031.1"/>
    </source>
</evidence>
<evidence type="ECO:0008006" key="3">
    <source>
        <dbReference type="Google" id="ProtNLM"/>
    </source>
</evidence>
<organism evidence="1 2">
    <name type="scientific">Candidatus Roizmanbacteria bacterium RIFCSPHIGHO2_01_FULL_39_24</name>
    <dbReference type="NCBI Taxonomy" id="1802032"/>
    <lineage>
        <taxon>Bacteria</taxon>
        <taxon>Candidatus Roizmaniibacteriota</taxon>
    </lineage>
</organism>
<gene>
    <name evidence="1" type="ORF">A2799_04220</name>
</gene>
<reference evidence="1 2" key="1">
    <citation type="journal article" date="2016" name="Nat. Commun.">
        <title>Thousands of microbial genomes shed light on interconnected biogeochemical processes in an aquifer system.</title>
        <authorList>
            <person name="Anantharaman K."/>
            <person name="Brown C.T."/>
            <person name="Hug L.A."/>
            <person name="Sharon I."/>
            <person name="Castelle C.J."/>
            <person name="Probst A.J."/>
            <person name="Thomas B.C."/>
            <person name="Singh A."/>
            <person name="Wilkins M.J."/>
            <person name="Karaoz U."/>
            <person name="Brodie E.L."/>
            <person name="Williams K.H."/>
            <person name="Hubbard S.S."/>
            <person name="Banfield J.F."/>
        </authorList>
    </citation>
    <scope>NUCLEOTIDE SEQUENCE [LARGE SCALE GENOMIC DNA]</scope>
</reference>
<comment type="caution">
    <text evidence="1">The sequence shown here is derived from an EMBL/GenBank/DDBJ whole genome shotgun (WGS) entry which is preliminary data.</text>
</comment>